<evidence type="ECO:0000256" key="2">
    <source>
        <dbReference type="SAM" id="Phobius"/>
    </source>
</evidence>
<dbReference type="PANTHER" id="PTHR36073:SF1">
    <property type="entry name" value="OS01G0962100 PROTEIN"/>
    <property type="match status" value="1"/>
</dbReference>
<dbReference type="Proteomes" id="UP001515500">
    <property type="component" value="Chromosome 4"/>
</dbReference>
<keyword evidence="2" id="KW-0812">Transmembrane</keyword>
<evidence type="ECO:0000313" key="4">
    <source>
        <dbReference type="RefSeq" id="XP_039122765.1"/>
    </source>
</evidence>
<keyword evidence="3" id="KW-1185">Reference proteome</keyword>
<evidence type="ECO:0000256" key="1">
    <source>
        <dbReference type="SAM" id="Coils"/>
    </source>
</evidence>
<gene>
    <name evidence="4" type="primary">LOC120259257</name>
</gene>
<feature type="transmembrane region" description="Helical" evidence="2">
    <location>
        <begin position="242"/>
        <end position="259"/>
    </location>
</feature>
<name>A0AB40B667_DIOCR</name>
<feature type="transmembrane region" description="Helical" evidence="2">
    <location>
        <begin position="21"/>
        <end position="41"/>
    </location>
</feature>
<dbReference type="GeneID" id="120259257"/>
<dbReference type="PANTHER" id="PTHR36073">
    <property type="match status" value="1"/>
</dbReference>
<feature type="transmembrane region" description="Helical" evidence="2">
    <location>
        <begin position="265"/>
        <end position="285"/>
    </location>
</feature>
<dbReference type="AlphaFoldDB" id="A0AB40B667"/>
<accession>A0AB40B667</accession>
<sequence length="341" mass="38279">MGTGFDFLTSTMVFLTTPCSLAKLLVIVGVRIMAVVALTWLQLLGSVINFHVDLCCRVIALGVAVVTLPFRILTTLQRERELEVQVNDMRVQLECHVWENRGLEERLERAIRERELIETLFEEIEEAYEKAMDRIDVLENQLQSLKQENLRLCELHGKVLSTKKTEADSDDSLNTWSTGLNQKQMMPKVHGDPLGNLSAKIKHKEDDLNVANLCQFPSQLVSRNTTIDHVLEQRRVVAIHRSLFSSLLSLMVGIIIWKAENPCMPLVAALFTVVAMSLKSVVQFFSTIRNKPASDAVALLSINLFILGILTSPSLPTVAKVLTPKAIKLVDIMLIWFGFSS</sequence>
<dbReference type="RefSeq" id="XP_039122765.1">
    <property type="nucleotide sequence ID" value="XM_039266831.1"/>
</dbReference>
<keyword evidence="1" id="KW-0175">Coiled coil</keyword>
<feature type="coiled-coil region" evidence="1">
    <location>
        <begin position="93"/>
        <end position="155"/>
    </location>
</feature>
<reference evidence="4" key="1">
    <citation type="submission" date="2025-08" db="UniProtKB">
        <authorList>
            <consortium name="RefSeq"/>
        </authorList>
    </citation>
    <scope>IDENTIFICATION</scope>
</reference>
<proteinExistence type="predicted"/>
<keyword evidence="2" id="KW-0472">Membrane</keyword>
<feature type="transmembrane region" description="Helical" evidence="2">
    <location>
        <begin position="297"/>
        <end position="315"/>
    </location>
</feature>
<keyword evidence="2" id="KW-1133">Transmembrane helix</keyword>
<evidence type="ECO:0000313" key="3">
    <source>
        <dbReference type="Proteomes" id="UP001515500"/>
    </source>
</evidence>
<protein>
    <submittedName>
        <fullName evidence="4">Uncharacterized protein LOC120259257</fullName>
    </submittedName>
</protein>
<feature type="transmembrane region" description="Helical" evidence="2">
    <location>
        <begin position="47"/>
        <end position="70"/>
    </location>
</feature>
<organism evidence="3 4">
    <name type="scientific">Dioscorea cayennensis subsp. rotundata</name>
    <name type="common">White Guinea yam</name>
    <name type="synonym">Dioscorea rotundata</name>
    <dbReference type="NCBI Taxonomy" id="55577"/>
    <lineage>
        <taxon>Eukaryota</taxon>
        <taxon>Viridiplantae</taxon>
        <taxon>Streptophyta</taxon>
        <taxon>Embryophyta</taxon>
        <taxon>Tracheophyta</taxon>
        <taxon>Spermatophyta</taxon>
        <taxon>Magnoliopsida</taxon>
        <taxon>Liliopsida</taxon>
        <taxon>Dioscoreales</taxon>
        <taxon>Dioscoreaceae</taxon>
        <taxon>Dioscorea</taxon>
    </lineage>
</organism>